<evidence type="ECO:0000256" key="3">
    <source>
        <dbReference type="ARBA" id="ARBA00022519"/>
    </source>
</evidence>
<feature type="binding site" evidence="10">
    <location>
        <position position="203"/>
    </location>
    <ligand>
        <name>substrate</name>
    </ligand>
</feature>
<keyword evidence="7 10" id="KW-0443">Lipid metabolism</keyword>
<evidence type="ECO:0000256" key="6">
    <source>
        <dbReference type="ARBA" id="ARBA00022801"/>
    </source>
</evidence>
<keyword evidence="9 10" id="KW-0464">Manganese</keyword>
<feature type="binding site" evidence="10">
    <location>
        <position position="39"/>
    </location>
    <ligand>
        <name>Mn(2+)</name>
        <dbReference type="ChEBI" id="CHEBI:29035"/>
        <label>1</label>
    </ligand>
</feature>
<feature type="binding site" evidence="10">
    <location>
        <position position="70"/>
    </location>
    <ligand>
        <name>Mn(2+)</name>
        <dbReference type="ChEBI" id="CHEBI:29035"/>
        <label>1</label>
    </ligand>
</feature>
<protein>
    <recommendedName>
        <fullName evidence="10">UDP-2,3-diacylglucosamine hydrolase</fullName>
        <ecNumber evidence="10">3.6.1.54</ecNumber>
    </recommendedName>
    <alternativeName>
        <fullName evidence="10">UDP-2,3-diacylglucosamine diphosphatase</fullName>
    </alternativeName>
</protein>
<comment type="function">
    <text evidence="10">Hydrolyzes the pyrophosphate bond of UDP-2,3-diacylglucosamine to yield 2,3-diacylglucosamine 1-phosphate (lipid X) and UMP by catalyzing the attack of water at the alpha-P atom. Involved in the biosynthesis of lipid A, a phosphorylated glycolipid that anchors the lipopolysaccharide to the outer membrane of the cell.</text>
</comment>
<feature type="binding site" evidence="10">
    <location>
        <position position="150"/>
    </location>
    <ligand>
        <name>Mn(2+)</name>
        <dbReference type="ChEBI" id="CHEBI:29035"/>
        <label>2</label>
    </ligand>
</feature>
<keyword evidence="6 10" id="KW-0378">Hydrolase</keyword>
<keyword evidence="3 10" id="KW-0997">Cell inner membrane</keyword>
<feature type="binding site" evidence="10">
    <location>
        <position position="234"/>
    </location>
    <ligand>
        <name>Mn(2+)</name>
        <dbReference type="ChEBI" id="CHEBI:29035"/>
        <label>1</label>
    </ligand>
</feature>
<evidence type="ECO:0000256" key="5">
    <source>
        <dbReference type="ARBA" id="ARBA00022723"/>
    </source>
</evidence>
<dbReference type="InterPro" id="IPR029052">
    <property type="entry name" value="Metallo-depent_PP-like"/>
</dbReference>
<keyword evidence="4 10" id="KW-0441">Lipid A biosynthesis</keyword>
<keyword evidence="5 10" id="KW-0479">Metal-binding</keyword>
<dbReference type="NCBIfam" id="TIGR01854">
    <property type="entry name" value="lipid_A_lpxH"/>
    <property type="match status" value="1"/>
</dbReference>
<feature type="binding site" evidence="10">
    <location>
        <position position="111"/>
    </location>
    <ligand>
        <name>Mn(2+)</name>
        <dbReference type="ChEBI" id="CHEBI:29035"/>
        <label>2</label>
    </ligand>
</feature>
<organism evidence="12 13">
    <name type="scientific">Vandammella animalimorsus</name>
    <dbReference type="NCBI Taxonomy" id="2029117"/>
    <lineage>
        <taxon>Bacteria</taxon>
        <taxon>Pseudomonadati</taxon>
        <taxon>Pseudomonadota</taxon>
        <taxon>Betaproteobacteria</taxon>
        <taxon>Burkholderiales</taxon>
        <taxon>Comamonadaceae</taxon>
        <taxon>Vandammella</taxon>
    </lineage>
</organism>
<comment type="pathway">
    <text evidence="10">Glycolipid biosynthesis; lipid IV(A) biosynthesis; lipid IV(A) from (3R)-3-hydroxytetradecanoyl-[acyl-carrier-protein] and UDP-N-acetyl-alpha-D-glucosamine: step 4/6.</text>
</comment>
<dbReference type="Proteomes" id="UP000218644">
    <property type="component" value="Unassembled WGS sequence"/>
</dbReference>
<dbReference type="GO" id="GO:0005737">
    <property type="term" value="C:cytoplasm"/>
    <property type="evidence" value="ECO:0007669"/>
    <property type="project" value="InterPro"/>
</dbReference>
<comment type="similarity">
    <text evidence="10">Belongs to the LpxH family.</text>
</comment>
<comment type="caution">
    <text evidence="12">The sequence shown here is derived from an EMBL/GenBank/DDBJ whole genome shotgun (WGS) entry which is preliminary data.</text>
</comment>
<dbReference type="PANTHER" id="PTHR34990:SF1">
    <property type="entry name" value="UDP-2,3-DIACYLGLUCOSAMINE HYDROLASE"/>
    <property type="match status" value="1"/>
</dbReference>
<sequence>MAPASPPATVPALPPQIGQLRLPLPPQGAAPLVIDCVADMHLQRSQPGTWAAFAHYLRHTPAQHVLLLGDVFEVWVGDDALLEPGSFEAEVAELLRACTQAGKALYLMHGNRDFMIGQGFAQATGVQLLPDPCVLELGSGPDAPRWLLSHGDALCTDDLPYQQFRAMSRQPQWQQHFLAQPLAARRALAGHIRSESEQRKQGQDSSGYVDLSPAATCQWLQRSGCATLIHGHTHSPGEHALGQGLARIVLSDWDADAQPPRLQALRLRSDQGLHWTRIDLTAAAGPAAASSATAAAQPAHTAAGCAPGGA</sequence>
<feature type="binding site" evidence="10">
    <location>
        <position position="200"/>
    </location>
    <ligand>
        <name>substrate</name>
    </ligand>
</feature>
<gene>
    <name evidence="10" type="primary">lpxH</name>
    <name evidence="12" type="ORF">CK623_00220</name>
</gene>
<dbReference type="HAMAP" id="MF_00575">
    <property type="entry name" value="LpxH"/>
    <property type="match status" value="1"/>
</dbReference>
<feature type="binding site" evidence="10">
    <location>
        <position position="232"/>
    </location>
    <ligand>
        <name>substrate</name>
    </ligand>
</feature>
<evidence type="ECO:0000256" key="4">
    <source>
        <dbReference type="ARBA" id="ARBA00022556"/>
    </source>
</evidence>
<keyword evidence="2 10" id="KW-0444">Lipid biosynthesis</keyword>
<accession>A0A2A2AUK9</accession>
<dbReference type="InterPro" id="IPR004843">
    <property type="entry name" value="Calcineurin-like_PHP"/>
</dbReference>
<comment type="cofactor">
    <cofactor evidence="10">
        <name>Mn(2+)</name>
        <dbReference type="ChEBI" id="CHEBI:29035"/>
    </cofactor>
    <text evidence="10">Binds 2 Mn(2+) ions per subunit in a binuclear metal center.</text>
</comment>
<evidence type="ECO:0000256" key="1">
    <source>
        <dbReference type="ARBA" id="ARBA00022475"/>
    </source>
</evidence>
<dbReference type="GO" id="GO:0008758">
    <property type="term" value="F:UDP-2,3-diacylglucosamine hydrolase activity"/>
    <property type="evidence" value="ECO:0007669"/>
    <property type="project" value="UniProtKB-UniRule"/>
</dbReference>
<evidence type="ECO:0000256" key="8">
    <source>
        <dbReference type="ARBA" id="ARBA00023136"/>
    </source>
</evidence>
<evidence type="ECO:0000256" key="9">
    <source>
        <dbReference type="ARBA" id="ARBA00023211"/>
    </source>
</evidence>
<dbReference type="Pfam" id="PF00149">
    <property type="entry name" value="Metallophos"/>
    <property type="match status" value="1"/>
</dbReference>
<proteinExistence type="inferred from homology"/>
<name>A0A2A2AUK9_9BURK</name>
<dbReference type="GO" id="GO:0019897">
    <property type="term" value="C:extrinsic component of plasma membrane"/>
    <property type="evidence" value="ECO:0007669"/>
    <property type="project" value="UniProtKB-UniRule"/>
</dbReference>
<dbReference type="SUPFAM" id="SSF56300">
    <property type="entry name" value="Metallo-dependent phosphatases"/>
    <property type="match status" value="1"/>
</dbReference>
<keyword evidence="8 10" id="KW-0472">Membrane</keyword>
<feature type="binding site" evidence="10">
    <location>
        <position position="196"/>
    </location>
    <ligand>
        <name>substrate</name>
    </ligand>
</feature>
<dbReference type="EC" id="3.6.1.54" evidence="10"/>
<evidence type="ECO:0000259" key="11">
    <source>
        <dbReference type="Pfam" id="PF00149"/>
    </source>
</evidence>
<dbReference type="PANTHER" id="PTHR34990">
    <property type="entry name" value="UDP-2,3-DIACYLGLUCOSAMINE HYDROLASE-RELATED"/>
    <property type="match status" value="1"/>
</dbReference>
<dbReference type="AlphaFoldDB" id="A0A2A2AUK9"/>
<evidence type="ECO:0000256" key="2">
    <source>
        <dbReference type="ARBA" id="ARBA00022516"/>
    </source>
</evidence>
<dbReference type="RefSeq" id="WP_095555887.1">
    <property type="nucleotide sequence ID" value="NZ_NSJD01000001.1"/>
</dbReference>
<dbReference type="UniPathway" id="UPA00359">
    <property type="reaction ID" value="UER00480"/>
</dbReference>
<dbReference type="GO" id="GO:0009245">
    <property type="term" value="P:lipid A biosynthetic process"/>
    <property type="evidence" value="ECO:0007669"/>
    <property type="project" value="UniProtKB-UniRule"/>
</dbReference>
<evidence type="ECO:0000256" key="7">
    <source>
        <dbReference type="ARBA" id="ARBA00023098"/>
    </source>
</evidence>
<evidence type="ECO:0000313" key="13">
    <source>
        <dbReference type="Proteomes" id="UP000218644"/>
    </source>
</evidence>
<feature type="binding site" evidence="10">
    <location>
        <position position="232"/>
    </location>
    <ligand>
        <name>Mn(2+)</name>
        <dbReference type="ChEBI" id="CHEBI:29035"/>
        <label>2</label>
    </ligand>
</feature>
<dbReference type="NCBIfam" id="NF003743">
    <property type="entry name" value="PRK05340.1"/>
    <property type="match status" value="1"/>
</dbReference>
<feature type="binding site" evidence="10">
    <location>
        <position position="41"/>
    </location>
    <ligand>
        <name>Mn(2+)</name>
        <dbReference type="ChEBI" id="CHEBI:29035"/>
        <label>1</label>
    </ligand>
</feature>
<feature type="binding site" evidence="10">
    <location>
        <position position="158"/>
    </location>
    <ligand>
        <name>substrate</name>
    </ligand>
</feature>
<dbReference type="CDD" id="cd07398">
    <property type="entry name" value="MPP_YbbF-LpxH"/>
    <property type="match status" value="1"/>
</dbReference>
<dbReference type="InterPro" id="IPR010138">
    <property type="entry name" value="UDP-diacylglucosamine_Hdrlase"/>
</dbReference>
<dbReference type="GO" id="GO:0030145">
    <property type="term" value="F:manganese ion binding"/>
    <property type="evidence" value="ECO:0007669"/>
    <property type="project" value="UniProtKB-UniRule"/>
</dbReference>
<evidence type="ECO:0000313" key="12">
    <source>
        <dbReference type="EMBL" id="PAT41408.1"/>
    </source>
</evidence>
<reference evidence="12 13" key="1">
    <citation type="submission" date="2017-08" db="EMBL/GenBank/DDBJ databases">
        <title>WGS of Clinical strains of the CDC Group NO-1 linked to zoonotic infections in humans.</title>
        <authorList>
            <person name="Bernier A.-M."/>
            <person name="Bernard K."/>
        </authorList>
    </citation>
    <scope>NUCLEOTIDE SEQUENCE [LARGE SCALE GENOMIC DNA]</scope>
    <source>
        <strain evidence="12 13">NML79-0751</strain>
    </source>
</reference>
<keyword evidence="1 10" id="KW-1003">Cell membrane</keyword>
<comment type="subcellular location">
    <subcellularLocation>
        <location evidence="10">Cell inner membrane</location>
        <topology evidence="10">Peripheral membrane protein</topology>
        <orientation evidence="10">Cytoplasmic side</orientation>
    </subcellularLocation>
</comment>
<comment type="catalytic activity">
    <reaction evidence="10">
        <text>UDP-2-N,3-O-bis[(3R)-3-hydroxytetradecanoyl]-alpha-D-glucosamine + H2O = 2-N,3-O-bis[(3R)-3-hydroxytetradecanoyl]-alpha-D-glucosaminyl 1-phosphate + UMP + 2 H(+)</text>
        <dbReference type="Rhea" id="RHEA:25213"/>
        <dbReference type="ChEBI" id="CHEBI:15377"/>
        <dbReference type="ChEBI" id="CHEBI:15378"/>
        <dbReference type="ChEBI" id="CHEBI:57865"/>
        <dbReference type="ChEBI" id="CHEBI:57957"/>
        <dbReference type="ChEBI" id="CHEBI:78847"/>
        <dbReference type="EC" id="3.6.1.54"/>
    </reaction>
</comment>
<feature type="domain" description="Calcineurin-like phosphoesterase" evidence="11">
    <location>
        <begin position="34"/>
        <end position="236"/>
    </location>
</feature>
<feature type="binding site" evidence="10">
    <location>
        <position position="70"/>
    </location>
    <ligand>
        <name>Mn(2+)</name>
        <dbReference type="ChEBI" id="CHEBI:29035"/>
        <label>2</label>
    </ligand>
</feature>
<evidence type="ECO:0000256" key="10">
    <source>
        <dbReference type="HAMAP-Rule" id="MF_00575"/>
    </source>
</evidence>
<feature type="binding site" evidence="10">
    <location>
        <begin position="111"/>
        <end position="112"/>
    </location>
    <ligand>
        <name>substrate</name>
    </ligand>
</feature>
<dbReference type="Gene3D" id="3.60.21.10">
    <property type="match status" value="1"/>
</dbReference>
<dbReference type="EMBL" id="NSJD01000001">
    <property type="protein sequence ID" value="PAT41408.1"/>
    <property type="molecule type" value="Genomic_DNA"/>
</dbReference>
<dbReference type="InterPro" id="IPR043461">
    <property type="entry name" value="LpxH-like"/>
</dbReference>